<keyword evidence="1" id="KW-0496">Mitochondrion</keyword>
<organism evidence="1">
    <name type="scientific">Hygrophorus russula</name>
    <dbReference type="NCBI Taxonomy" id="264141"/>
    <lineage>
        <taxon>Eukaryota</taxon>
        <taxon>Fungi</taxon>
        <taxon>Dikarya</taxon>
        <taxon>Basidiomycota</taxon>
        <taxon>Agaricomycotina</taxon>
        <taxon>Agaricomycetes</taxon>
        <taxon>Agaricomycetidae</taxon>
        <taxon>Agaricales</taxon>
        <taxon>Hygrophoraceae</taxon>
        <taxon>Hygrophorus</taxon>
    </lineage>
</organism>
<sequence>MKTNLKNYLLGTDLKYENIIGAVLAFNKKIIHNETFKSYDYFSFILFIDFRTVRIERYLINSSNPNIKTIDGKEDLFFTFNNKSYRIFHEDECSISTFNLNEINDGKLTRKFYFTFMLDLIRDYLYYETSYNNPNIASLRKLTTPKISATKINIDKNELFKPALGTGKQEYSEKKSIFFSQDYKLKDFEEIYPKKFINDFKLDIDTKNKEYTIFIPKHFNNLNLNQYFNKFNINLIDINRNELPQLVKDLIRTLNIKNIQNAQDLAKRIKIFNYNIVKN</sequence>
<protein>
    <submittedName>
        <fullName evidence="1">Uncharacterized protein</fullName>
    </submittedName>
</protein>
<dbReference type="EMBL" id="MH643589">
    <property type="protein sequence ID" value="AXQ02212.1"/>
    <property type="molecule type" value="Genomic_DNA"/>
</dbReference>
<dbReference type="GeneID" id="38284474"/>
<geneLocation type="mitochondrion" evidence="1"/>
<gene>
    <name evidence="1" type="primary">orf279</name>
</gene>
<dbReference type="RefSeq" id="YP_009522489.1">
    <property type="nucleotide sequence ID" value="NC_039589.1"/>
</dbReference>
<dbReference type="AlphaFoldDB" id="A0A346LZL7"/>
<reference evidence="1" key="1">
    <citation type="journal article" date="2019" name="Int. J. Biol. Macromol.">
        <title>The first complete mitochondrial genome from the family Hygrophoraceae (Hygrophorus russula) by next-generation sequencing and phylogenetic implications.</title>
        <authorList>
            <person name="Li Q."/>
            <person name="Wang Q."/>
            <person name="Jin X."/>
            <person name="Chen Z."/>
            <person name="Xiong C."/>
            <person name="Li P."/>
            <person name="Zhao J."/>
            <person name="Huang W."/>
        </authorList>
    </citation>
    <scope>NUCLEOTIDE SEQUENCE</scope>
    <source>
        <strain evidence="1">SLZ1</strain>
    </source>
</reference>
<name>A0A346LZL7_9AGAR</name>
<proteinExistence type="predicted"/>
<evidence type="ECO:0000313" key="1">
    <source>
        <dbReference type="EMBL" id="AXQ02212.1"/>
    </source>
</evidence>
<accession>A0A346LZL7</accession>